<dbReference type="EMBL" id="CP008876">
    <property type="protein sequence ID" value="AIF66066.1"/>
    <property type="molecule type" value="Genomic_DNA"/>
</dbReference>
<feature type="transmembrane region" description="Helical" evidence="1">
    <location>
        <begin position="33"/>
        <end position="52"/>
    </location>
</feature>
<keyword evidence="1" id="KW-0812">Transmembrane</keyword>
<dbReference type="InterPro" id="IPR021324">
    <property type="entry name" value="DUF2929"/>
</dbReference>
<evidence type="ECO:0000313" key="3">
    <source>
        <dbReference type="Proteomes" id="UP000027980"/>
    </source>
</evidence>
<evidence type="ECO:0000256" key="1">
    <source>
        <dbReference type="SAM" id="Phobius"/>
    </source>
</evidence>
<name>A0A075LIR4_9BACI</name>
<keyword evidence="1" id="KW-1133">Transmembrane helix</keyword>
<reference evidence="2 3" key="1">
    <citation type="submission" date="2014-07" db="EMBL/GenBank/DDBJ databases">
        <title>Complete genome sequence of a moderately halophilic bacterium Terribacillus aidingensis MP602, isolated from Cryptomeria fortunei in Tianmu mountain in China.</title>
        <authorList>
            <person name="Wang Y."/>
            <person name="Lu P."/>
            <person name="Zhang L."/>
        </authorList>
    </citation>
    <scope>NUCLEOTIDE SEQUENCE [LARGE SCALE GENOMIC DNA]</scope>
    <source>
        <strain evidence="2 3">MP602</strain>
    </source>
</reference>
<sequence>MRFVATIIWAFVLSAVAAFVLSSMSGDPYDMSIVIVMTIIFSLGIWTLSAVLPKGEEHE</sequence>
<dbReference type="GeneID" id="34221609"/>
<keyword evidence="1" id="KW-0472">Membrane</keyword>
<dbReference type="Proteomes" id="UP000027980">
    <property type="component" value="Chromosome"/>
</dbReference>
<gene>
    <name evidence="2" type="ORF">GZ22_05085</name>
</gene>
<evidence type="ECO:0008006" key="4">
    <source>
        <dbReference type="Google" id="ProtNLM"/>
    </source>
</evidence>
<dbReference type="AlphaFoldDB" id="A0A075LIR4"/>
<accession>A0A075LIR4</accession>
<dbReference type="KEGG" id="tap:GZ22_05085"/>
<dbReference type="HOGENOM" id="CLU_174715_4_0_9"/>
<evidence type="ECO:0000313" key="2">
    <source>
        <dbReference type="EMBL" id="AIF66066.1"/>
    </source>
</evidence>
<proteinExistence type="predicted"/>
<dbReference type="OrthoDB" id="2440739at2"/>
<dbReference type="RefSeq" id="WP_038559346.1">
    <property type="nucleotide sequence ID" value="NZ_CP008876.1"/>
</dbReference>
<dbReference type="Pfam" id="PF11151">
    <property type="entry name" value="DUF2929"/>
    <property type="match status" value="1"/>
</dbReference>
<organism evidence="2 3">
    <name type="scientific">Terribacillus saccharophilus</name>
    <dbReference type="NCBI Taxonomy" id="361277"/>
    <lineage>
        <taxon>Bacteria</taxon>
        <taxon>Bacillati</taxon>
        <taxon>Bacillota</taxon>
        <taxon>Bacilli</taxon>
        <taxon>Bacillales</taxon>
        <taxon>Bacillaceae</taxon>
        <taxon>Terribacillus</taxon>
    </lineage>
</organism>
<protein>
    <recommendedName>
        <fullName evidence="4">DeoR faimly transcriptional regulator</fullName>
    </recommendedName>
</protein>